<dbReference type="Pfam" id="PF13487">
    <property type="entry name" value="HD_5"/>
    <property type="match status" value="1"/>
</dbReference>
<keyword evidence="3" id="KW-1185">Reference proteome</keyword>
<dbReference type="SUPFAM" id="SSF109604">
    <property type="entry name" value="HD-domain/PDEase-like"/>
    <property type="match status" value="1"/>
</dbReference>
<dbReference type="CDD" id="cd00077">
    <property type="entry name" value="HDc"/>
    <property type="match status" value="1"/>
</dbReference>
<dbReference type="Gene3D" id="1.10.3210.10">
    <property type="entry name" value="Hypothetical protein af1432"/>
    <property type="match status" value="1"/>
</dbReference>
<evidence type="ECO:0000313" key="2">
    <source>
        <dbReference type="EMBL" id="TCT24890.1"/>
    </source>
</evidence>
<dbReference type="InterPro" id="IPR003607">
    <property type="entry name" value="HD/PDEase_dom"/>
</dbReference>
<sequence>MDAARPLREDDLEVGKPLVLPVYDRSGALLMPQGALVENEEQRRMLLQRGNLVPLARRAPAAVDAPPATTIEAMNQLHRDVAMLHRRLLSGTAAGVQERVAQLIACIETHLAQDADAALAAMQMQLDPANHAARQAHAAIICVFATRAMGMEAATARALAGAALTYDLALGPLAAQLNGQSERLSYTQLAQVRAHPEVGLRLLEAAGITDPVWVDAVLHHHERLDGSGYPHGLRGAAIREPTRLLAIIDIYTAMLRPRVYRDALPARMALRSIFLERGKQVDEGLAMMLVKELGVYPPGTLVRLANDEIGIVLRRGEDAAHPQVARLVTADGARGGAQVLRDTRQPEYQIVDSVPYDRVPGVLAQAAALWD</sequence>
<accession>A0A4R3N6L3</accession>
<proteinExistence type="predicted"/>
<feature type="domain" description="HD-GYP" evidence="1">
    <location>
        <begin position="106"/>
        <end position="305"/>
    </location>
</feature>
<protein>
    <submittedName>
        <fullName evidence="2">HD domain-containing protein</fullName>
    </submittedName>
</protein>
<dbReference type="PANTHER" id="PTHR43155">
    <property type="entry name" value="CYCLIC DI-GMP PHOSPHODIESTERASE PA4108-RELATED"/>
    <property type="match status" value="1"/>
</dbReference>
<evidence type="ECO:0000313" key="3">
    <source>
        <dbReference type="Proteomes" id="UP000295414"/>
    </source>
</evidence>
<dbReference type="AlphaFoldDB" id="A0A4R3N6L3"/>
<dbReference type="Proteomes" id="UP000295414">
    <property type="component" value="Unassembled WGS sequence"/>
</dbReference>
<organism evidence="2 3">
    <name type="scientific">Thermomonas haemolytica</name>
    <dbReference type="NCBI Taxonomy" id="141949"/>
    <lineage>
        <taxon>Bacteria</taxon>
        <taxon>Pseudomonadati</taxon>
        <taxon>Pseudomonadota</taxon>
        <taxon>Gammaproteobacteria</taxon>
        <taxon>Lysobacterales</taxon>
        <taxon>Lysobacteraceae</taxon>
        <taxon>Thermomonas</taxon>
    </lineage>
</organism>
<gene>
    <name evidence="2" type="ORF">EDC34_103234</name>
</gene>
<dbReference type="EMBL" id="SMAP01000003">
    <property type="protein sequence ID" value="TCT24890.1"/>
    <property type="molecule type" value="Genomic_DNA"/>
</dbReference>
<dbReference type="InterPro" id="IPR037522">
    <property type="entry name" value="HD_GYP_dom"/>
</dbReference>
<dbReference type="GO" id="GO:0008081">
    <property type="term" value="F:phosphoric diester hydrolase activity"/>
    <property type="evidence" value="ECO:0007669"/>
    <property type="project" value="UniProtKB-ARBA"/>
</dbReference>
<dbReference type="PROSITE" id="PS51832">
    <property type="entry name" value="HD_GYP"/>
    <property type="match status" value="1"/>
</dbReference>
<evidence type="ECO:0000259" key="1">
    <source>
        <dbReference type="PROSITE" id="PS51832"/>
    </source>
</evidence>
<reference evidence="2 3" key="1">
    <citation type="submission" date="2019-03" db="EMBL/GenBank/DDBJ databases">
        <title>Genomic Encyclopedia of Type Strains, Phase IV (KMG-IV): sequencing the most valuable type-strain genomes for metagenomic binning, comparative biology and taxonomic classification.</title>
        <authorList>
            <person name="Goeker M."/>
        </authorList>
    </citation>
    <scope>NUCLEOTIDE SEQUENCE [LARGE SCALE GENOMIC DNA]</scope>
    <source>
        <strain evidence="2 3">DSM 13605</strain>
    </source>
</reference>
<comment type="caution">
    <text evidence="2">The sequence shown here is derived from an EMBL/GenBank/DDBJ whole genome shotgun (WGS) entry which is preliminary data.</text>
</comment>
<dbReference type="PANTHER" id="PTHR43155:SF2">
    <property type="entry name" value="CYCLIC DI-GMP PHOSPHODIESTERASE PA4108"/>
    <property type="match status" value="1"/>
</dbReference>
<name>A0A4R3N6L3_9GAMM</name>